<dbReference type="CDD" id="cd07377">
    <property type="entry name" value="WHTH_GntR"/>
    <property type="match status" value="1"/>
</dbReference>
<dbReference type="InterPro" id="IPR036388">
    <property type="entry name" value="WH-like_DNA-bd_sf"/>
</dbReference>
<dbReference type="SMART" id="SM00866">
    <property type="entry name" value="UTRA"/>
    <property type="match status" value="1"/>
</dbReference>
<dbReference type="AlphaFoldDB" id="A0A840Y2Y0"/>
<keyword evidence="1" id="KW-0805">Transcription regulation</keyword>
<dbReference type="Pfam" id="PF07702">
    <property type="entry name" value="UTRA"/>
    <property type="match status" value="1"/>
</dbReference>
<evidence type="ECO:0000256" key="2">
    <source>
        <dbReference type="ARBA" id="ARBA00023125"/>
    </source>
</evidence>
<keyword evidence="6" id="KW-1185">Reference proteome</keyword>
<evidence type="ECO:0000259" key="4">
    <source>
        <dbReference type="PROSITE" id="PS50949"/>
    </source>
</evidence>
<dbReference type="RefSeq" id="WP_184485859.1">
    <property type="nucleotide sequence ID" value="NZ_JAAEDJ010000127.1"/>
</dbReference>
<keyword evidence="3" id="KW-0804">Transcription</keyword>
<proteinExistence type="predicted"/>
<evidence type="ECO:0000256" key="1">
    <source>
        <dbReference type="ARBA" id="ARBA00023015"/>
    </source>
</evidence>
<gene>
    <name evidence="5" type="ORF">FHS88_002867</name>
</gene>
<dbReference type="SMART" id="SM00345">
    <property type="entry name" value="HTH_GNTR"/>
    <property type="match status" value="1"/>
</dbReference>
<comment type="caution">
    <text evidence="5">The sequence shown here is derived from an EMBL/GenBank/DDBJ whole genome shotgun (WGS) entry which is preliminary data.</text>
</comment>
<organism evidence="5 6">
    <name type="scientific">Neoroseomonas alkaliterrae</name>
    <dbReference type="NCBI Taxonomy" id="1452450"/>
    <lineage>
        <taxon>Bacteria</taxon>
        <taxon>Pseudomonadati</taxon>
        <taxon>Pseudomonadota</taxon>
        <taxon>Alphaproteobacteria</taxon>
        <taxon>Acetobacterales</taxon>
        <taxon>Acetobacteraceae</taxon>
        <taxon>Neoroseomonas</taxon>
    </lineage>
</organism>
<dbReference type="PANTHER" id="PTHR44846:SF1">
    <property type="entry name" value="MANNOSYL-D-GLYCERATE TRANSPORT_METABOLISM SYSTEM REPRESSOR MNGR-RELATED"/>
    <property type="match status" value="1"/>
</dbReference>
<dbReference type="InterPro" id="IPR050679">
    <property type="entry name" value="Bact_HTH_transcr_reg"/>
</dbReference>
<keyword evidence="2" id="KW-0238">DNA-binding</keyword>
<dbReference type="GO" id="GO:0003677">
    <property type="term" value="F:DNA binding"/>
    <property type="evidence" value="ECO:0007669"/>
    <property type="project" value="UniProtKB-KW"/>
</dbReference>
<dbReference type="InterPro" id="IPR028978">
    <property type="entry name" value="Chorismate_lyase_/UTRA_dom_sf"/>
</dbReference>
<sequence length="254" mass="27743">MTYMNAVNAEPPLWRMIRDSLEAALAAGEYPAGRPLPSEARLAARFGCAIGTVRRAVDELVAARALVRRQGKGTFVPDIDEMTRRAPDAPDRTAYYFFHIRPRDGTRALPATELLAFRASVPCPAWIAPHLGIAPRAPMIFARNLQRIGGRAVVLDDLWLPAALFPGLDRAGFAGREGTVYGLYQKRFGLSVIRTDERLRAVSAPPAAAAALGLPAGAPVLRIQRVALAIGERPVEMRISHADTREHEYFNTLA</sequence>
<evidence type="ECO:0000256" key="3">
    <source>
        <dbReference type="ARBA" id="ARBA00023163"/>
    </source>
</evidence>
<reference evidence="5 6" key="1">
    <citation type="submission" date="2020-08" db="EMBL/GenBank/DDBJ databases">
        <title>Genomic Encyclopedia of Type Strains, Phase IV (KMG-IV): sequencing the most valuable type-strain genomes for metagenomic binning, comparative biology and taxonomic classification.</title>
        <authorList>
            <person name="Goeker M."/>
        </authorList>
    </citation>
    <scope>NUCLEOTIDE SEQUENCE [LARGE SCALE GENOMIC DNA]</scope>
    <source>
        <strain evidence="5 6">DSM 25895</strain>
    </source>
</reference>
<evidence type="ECO:0000313" key="6">
    <source>
        <dbReference type="Proteomes" id="UP000562254"/>
    </source>
</evidence>
<dbReference type="Gene3D" id="1.10.10.10">
    <property type="entry name" value="Winged helix-like DNA-binding domain superfamily/Winged helix DNA-binding domain"/>
    <property type="match status" value="1"/>
</dbReference>
<dbReference type="SUPFAM" id="SSF64288">
    <property type="entry name" value="Chorismate lyase-like"/>
    <property type="match status" value="1"/>
</dbReference>
<dbReference type="GO" id="GO:0003700">
    <property type="term" value="F:DNA-binding transcription factor activity"/>
    <property type="evidence" value="ECO:0007669"/>
    <property type="project" value="InterPro"/>
</dbReference>
<dbReference type="SUPFAM" id="SSF46785">
    <property type="entry name" value="Winged helix' DNA-binding domain"/>
    <property type="match status" value="1"/>
</dbReference>
<accession>A0A840Y2Y0</accession>
<dbReference type="PROSITE" id="PS50949">
    <property type="entry name" value="HTH_GNTR"/>
    <property type="match status" value="1"/>
</dbReference>
<name>A0A840Y2Y0_9PROT</name>
<dbReference type="Gene3D" id="3.40.1410.10">
    <property type="entry name" value="Chorismate lyase-like"/>
    <property type="match status" value="1"/>
</dbReference>
<dbReference type="Pfam" id="PF00392">
    <property type="entry name" value="GntR"/>
    <property type="match status" value="1"/>
</dbReference>
<dbReference type="InterPro" id="IPR036390">
    <property type="entry name" value="WH_DNA-bd_sf"/>
</dbReference>
<dbReference type="PANTHER" id="PTHR44846">
    <property type="entry name" value="MANNOSYL-D-GLYCERATE TRANSPORT/METABOLISM SYSTEM REPRESSOR MNGR-RELATED"/>
    <property type="match status" value="1"/>
</dbReference>
<dbReference type="InterPro" id="IPR011663">
    <property type="entry name" value="UTRA"/>
</dbReference>
<protein>
    <submittedName>
        <fullName evidence="5">GntR family transcriptional regulator</fullName>
    </submittedName>
</protein>
<evidence type="ECO:0000313" key="5">
    <source>
        <dbReference type="EMBL" id="MBB5690727.1"/>
    </source>
</evidence>
<dbReference type="GO" id="GO:0045892">
    <property type="term" value="P:negative regulation of DNA-templated transcription"/>
    <property type="evidence" value="ECO:0007669"/>
    <property type="project" value="TreeGrafter"/>
</dbReference>
<feature type="domain" description="HTH gntR-type" evidence="4">
    <location>
        <begin position="11"/>
        <end position="79"/>
    </location>
</feature>
<dbReference type="Proteomes" id="UP000562254">
    <property type="component" value="Unassembled WGS sequence"/>
</dbReference>
<dbReference type="EMBL" id="JACIJE010000008">
    <property type="protein sequence ID" value="MBB5690727.1"/>
    <property type="molecule type" value="Genomic_DNA"/>
</dbReference>
<dbReference type="InterPro" id="IPR000524">
    <property type="entry name" value="Tscrpt_reg_HTH_GntR"/>
</dbReference>